<dbReference type="Proteomes" id="UP000051302">
    <property type="component" value="Unassembled WGS sequence"/>
</dbReference>
<dbReference type="Pfam" id="PF13460">
    <property type="entry name" value="NAD_binding_10"/>
    <property type="match status" value="1"/>
</dbReference>
<dbReference type="SUPFAM" id="SSF51735">
    <property type="entry name" value="NAD(P)-binding Rossmann-fold domains"/>
    <property type="match status" value="1"/>
</dbReference>
<dbReference type="RefSeq" id="WP_057890831.1">
    <property type="nucleotide sequence ID" value="NZ_AZFV01000001.1"/>
</dbReference>
<dbReference type="AlphaFoldDB" id="A0A0R1WLM4"/>
<accession>A0A0R1WLM4</accession>
<proteinExistence type="predicted"/>
<protein>
    <submittedName>
        <fullName evidence="2">Nad-dependent epimerase dehydratase</fullName>
    </submittedName>
</protein>
<gene>
    <name evidence="2" type="ORF">FD31_GL000137</name>
</gene>
<evidence type="ECO:0000313" key="3">
    <source>
        <dbReference type="Proteomes" id="UP000051302"/>
    </source>
</evidence>
<dbReference type="STRING" id="1423774.FD31_GL000137"/>
<organism evidence="2 3">
    <name type="scientific">Companilactobacillus nantensis DSM 16982</name>
    <dbReference type="NCBI Taxonomy" id="1423774"/>
    <lineage>
        <taxon>Bacteria</taxon>
        <taxon>Bacillati</taxon>
        <taxon>Bacillota</taxon>
        <taxon>Bacilli</taxon>
        <taxon>Lactobacillales</taxon>
        <taxon>Lactobacillaceae</taxon>
        <taxon>Companilactobacillus</taxon>
    </lineage>
</organism>
<reference evidence="2 3" key="1">
    <citation type="journal article" date="2015" name="Genome Announc.">
        <title>Expanding the biotechnology potential of lactobacilli through comparative genomics of 213 strains and associated genera.</title>
        <authorList>
            <person name="Sun Z."/>
            <person name="Harris H.M."/>
            <person name="McCann A."/>
            <person name="Guo C."/>
            <person name="Argimon S."/>
            <person name="Zhang W."/>
            <person name="Yang X."/>
            <person name="Jeffery I.B."/>
            <person name="Cooney J.C."/>
            <person name="Kagawa T.F."/>
            <person name="Liu W."/>
            <person name="Song Y."/>
            <person name="Salvetti E."/>
            <person name="Wrobel A."/>
            <person name="Rasinkangas P."/>
            <person name="Parkhill J."/>
            <person name="Rea M.C."/>
            <person name="O'Sullivan O."/>
            <person name="Ritari J."/>
            <person name="Douillard F.P."/>
            <person name="Paul Ross R."/>
            <person name="Yang R."/>
            <person name="Briner A.E."/>
            <person name="Felis G.E."/>
            <person name="de Vos W.M."/>
            <person name="Barrangou R."/>
            <person name="Klaenhammer T.R."/>
            <person name="Caufield P.W."/>
            <person name="Cui Y."/>
            <person name="Zhang H."/>
            <person name="O'Toole P.W."/>
        </authorList>
    </citation>
    <scope>NUCLEOTIDE SEQUENCE [LARGE SCALE GENOMIC DNA]</scope>
    <source>
        <strain evidence="2 3">DSM 16982</strain>
    </source>
</reference>
<dbReference type="Gene3D" id="3.40.50.720">
    <property type="entry name" value="NAD(P)-binding Rossmann-like Domain"/>
    <property type="match status" value="1"/>
</dbReference>
<dbReference type="PANTHER" id="PTHR15020">
    <property type="entry name" value="FLAVIN REDUCTASE-RELATED"/>
    <property type="match status" value="1"/>
</dbReference>
<feature type="domain" description="NAD(P)-binding" evidence="1">
    <location>
        <begin position="8"/>
        <end position="190"/>
    </location>
</feature>
<comment type="caution">
    <text evidence="2">The sequence shown here is derived from an EMBL/GenBank/DDBJ whole genome shotgun (WGS) entry which is preliminary data.</text>
</comment>
<sequence length="213" mass="23622">MKKVMIVGAHGATAQILTKRLLNETDDELILFLRNAKRLDEYSDNKRVTLVDGDVLETTELANAMKPADIIYSNVGGTNLADQTESILAAMRQTNKQRLIFISALGAHHELSGKFGQWNEQAIAAFLPGFRKSAQLLIDSGVIYTEIRPSWLTNNDEIDYEEKNLNQPLTGTEVSRASVADFALKVINNPEQYQKASVGLSKPNTNGDKPSWM</sequence>
<dbReference type="InterPro" id="IPR016040">
    <property type="entry name" value="NAD(P)-bd_dom"/>
</dbReference>
<dbReference type="InterPro" id="IPR036291">
    <property type="entry name" value="NAD(P)-bd_dom_sf"/>
</dbReference>
<dbReference type="EMBL" id="AZFV01000001">
    <property type="protein sequence ID" value="KRM18655.1"/>
    <property type="molecule type" value="Genomic_DNA"/>
</dbReference>
<dbReference type="PATRIC" id="fig|1423774.3.peg.140"/>
<evidence type="ECO:0000259" key="1">
    <source>
        <dbReference type="Pfam" id="PF13460"/>
    </source>
</evidence>
<dbReference type="PANTHER" id="PTHR15020:SF50">
    <property type="entry name" value="UPF0659 PROTEIN YMR090W"/>
    <property type="match status" value="1"/>
</dbReference>
<keyword evidence="3" id="KW-1185">Reference proteome</keyword>
<evidence type="ECO:0000313" key="2">
    <source>
        <dbReference type="EMBL" id="KRM18655.1"/>
    </source>
</evidence>
<name>A0A0R1WLM4_9LACO</name>